<dbReference type="Proteomes" id="UP001262754">
    <property type="component" value="Unassembled WGS sequence"/>
</dbReference>
<dbReference type="RefSeq" id="WP_310030256.1">
    <property type="nucleotide sequence ID" value="NZ_JAVDRL010000004.1"/>
</dbReference>
<proteinExistence type="predicted"/>
<gene>
    <name evidence="1" type="ORF">J2800_001384</name>
</gene>
<evidence type="ECO:0000313" key="1">
    <source>
        <dbReference type="EMBL" id="MDR6530645.1"/>
    </source>
</evidence>
<accession>A0ABU1MWV7</accession>
<evidence type="ECO:0000313" key="2">
    <source>
        <dbReference type="Proteomes" id="UP001262754"/>
    </source>
</evidence>
<protein>
    <recommendedName>
        <fullName evidence="3">Lipoprotein</fullName>
    </recommendedName>
</protein>
<reference evidence="1 2" key="1">
    <citation type="submission" date="2023-07" db="EMBL/GenBank/DDBJ databases">
        <title>Sorghum-associated microbial communities from plants grown in Nebraska, USA.</title>
        <authorList>
            <person name="Schachtman D."/>
        </authorList>
    </citation>
    <scope>NUCLEOTIDE SEQUENCE [LARGE SCALE GENOMIC DNA]</scope>
    <source>
        <strain evidence="1 2">DS2154</strain>
    </source>
</reference>
<dbReference type="EMBL" id="JAVDRL010000004">
    <property type="protein sequence ID" value="MDR6530645.1"/>
    <property type="molecule type" value="Genomic_DNA"/>
</dbReference>
<evidence type="ECO:0008006" key="3">
    <source>
        <dbReference type="Google" id="ProtNLM"/>
    </source>
</evidence>
<sequence length="283" mass="30630">MFSSIVALCALSSVAGCKPAPKSVFEPYGRVQGAVDTTSPNCAARYNAFLDYAKARSRNQPGYEALQAAEPSNDLPDASTVWAKVAVYPVDGEDRIYVFTQPGHPAHPAVLIKSTFVNSEGMHQQVNGCAWGDHKAYVRFLTAAQISAAWFQEEIRGNPMPGADIPPSQRDPAEVRVAGPAELVMKVAERAWLMNRAGQPPSTIYVWTAKDALMSAAHFTWLEPPSPSADRYALMDAAIVDFTTDKGAEALASWCGGPDASRTPRLCERAKARTAQWALIKSM</sequence>
<keyword evidence="2" id="KW-1185">Reference proteome</keyword>
<organism evidence="1 2">
    <name type="scientific">Caulobacter rhizosphaerae</name>
    <dbReference type="NCBI Taxonomy" id="2010972"/>
    <lineage>
        <taxon>Bacteria</taxon>
        <taxon>Pseudomonadati</taxon>
        <taxon>Pseudomonadota</taxon>
        <taxon>Alphaproteobacteria</taxon>
        <taxon>Caulobacterales</taxon>
        <taxon>Caulobacteraceae</taxon>
        <taxon>Caulobacter</taxon>
    </lineage>
</organism>
<comment type="caution">
    <text evidence="1">The sequence shown here is derived from an EMBL/GenBank/DDBJ whole genome shotgun (WGS) entry which is preliminary data.</text>
</comment>
<name>A0ABU1MWV7_9CAUL</name>